<comment type="caution">
    <text evidence="1">The sequence shown here is derived from an EMBL/GenBank/DDBJ whole genome shotgun (WGS) entry which is preliminary data.</text>
</comment>
<reference evidence="1 2" key="1">
    <citation type="journal article" date="2019" name="Commun. Biol.">
        <title>The bagworm genome reveals a unique fibroin gene that provides high tensile strength.</title>
        <authorList>
            <person name="Kono N."/>
            <person name="Nakamura H."/>
            <person name="Ohtoshi R."/>
            <person name="Tomita M."/>
            <person name="Numata K."/>
            <person name="Arakawa K."/>
        </authorList>
    </citation>
    <scope>NUCLEOTIDE SEQUENCE [LARGE SCALE GENOMIC DNA]</scope>
</reference>
<proteinExistence type="predicted"/>
<evidence type="ECO:0000313" key="2">
    <source>
        <dbReference type="Proteomes" id="UP000299102"/>
    </source>
</evidence>
<name>A0A4C1WEA3_EUMVA</name>
<dbReference type="EMBL" id="BGZK01000550">
    <property type="protein sequence ID" value="GBP49688.1"/>
    <property type="molecule type" value="Genomic_DNA"/>
</dbReference>
<sequence length="102" mass="11431">MEGVAYYKPRGTALLRMIDSCLEVGWAARWAGRLIFKRFFECPTTTNARESTSPLRLAAPRTALHSQRHGRVTCPPLRPRARPLARARSANPVIELSDLAET</sequence>
<organism evidence="1 2">
    <name type="scientific">Eumeta variegata</name>
    <name type="common">Bagworm moth</name>
    <name type="synonym">Eumeta japonica</name>
    <dbReference type="NCBI Taxonomy" id="151549"/>
    <lineage>
        <taxon>Eukaryota</taxon>
        <taxon>Metazoa</taxon>
        <taxon>Ecdysozoa</taxon>
        <taxon>Arthropoda</taxon>
        <taxon>Hexapoda</taxon>
        <taxon>Insecta</taxon>
        <taxon>Pterygota</taxon>
        <taxon>Neoptera</taxon>
        <taxon>Endopterygota</taxon>
        <taxon>Lepidoptera</taxon>
        <taxon>Glossata</taxon>
        <taxon>Ditrysia</taxon>
        <taxon>Tineoidea</taxon>
        <taxon>Psychidae</taxon>
        <taxon>Oiketicinae</taxon>
        <taxon>Eumeta</taxon>
    </lineage>
</organism>
<gene>
    <name evidence="1" type="ORF">EVAR_33322_1</name>
</gene>
<protein>
    <submittedName>
        <fullName evidence="1">Uncharacterized protein</fullName>
    </submittedName>
</protein>
<keyword evidence="2" id="KW-1185">Reference proteome</keyword>
<dbReference type="Proteomes" id="UP000299102">
    <property type="component" value="Unassembled WGS sequence"/>
</dbReference>
<dbReference type="AlphaFoldDB" id="A0A4C1WEA3"/>
<accession>A0A4C1WEA3</accession>
<evidence type="ECO:0000313" key="1">
    <source>
        <dbReference type="EMBL" id="GBP49688.1"/>
    </source>
</evidence>